<feature type="compositionally biased region" description="Basic and acidic residues" evidence="1">
    <location>
        <begin position="164"/>
        <end position="179"/>
    </location>
</feature>
<organism evidence="2">
    <name type="scientific">bioreactor metagenome</name>
    <dbReference type="NCBI Taxonomy" id="1076179"/>
    <lineage>
        <taxon>unclassified sequences</taxon>
        <taxon>metagenomes</taxon>
        <taxon>ecological metagenomes</taxon>
    </lineage>
</organism>
<feature type="region of interest" description="Disordered" evidence="1">
    <location>
        <begin position="130"/>
        <end position="199"/>
    </location>
</feature>
<comment type="caution">
    <text evidence="2">The sequence shown here is derived from an EMBL/GenBank/DDBJ whole genome shotgun (WGS) entry which is preliminary data.</text>
</comment>
<feature type="compositionally biased region" description="Basic and acidic residues" evidence="1">
    <location>
        <begin position="16"/>
        <end position="30"/>
    </location>
</feature>
<feature type="compositionally biased region" description="Basic and acidic residues" evidence="1">
    <location>
        <begin position="47"/>
        <end position="57"/>
    </location>
</feature>
<feature type="region of interest" description="Disordered" evidence="1">
    <location>
        <begin position="398"/>
        <end position="424"/>
    </location>
</feature>
<feature type="compositionally biased region" description="Basic and acidic residues" evidence="1">
    <location>
        <begin position="248"/>
        <end position="268"/>
    </location>
</feature>
<feature type="region of interest" description="Disordered" evidence="1">
    <location>
        <begin position="291"/>
        <end position="331"/>
    </location>
</feature>
<feature type="compositionally biased region" description="Basic residues" evidence="1">
    <location>
        <begin position="58"/>
        <end position="71"/>
    </location>
</feature>
<feature type="region of interest" description="Disordered" evidence="1">
    <location>
        <begin position="1"/>
        <end position="108"/>
    </location>
</feature>
<evidence type="ECO:0000256" key="1">
    <source>
        <dbReference type="SAM" id="MobiDB-lite"/>
    </source>
</evidence>
<gene>
    <name evidence="2" type="ORF">SDC9_06457</name>
</gene>
<evidence type="ECO:0000313" key="2">
    <source>
        <dbReference type="EMBL" id="MPL60894.1"/>
    </source>
</evidence>
<feature type="region of interest" description="Disordered" evidence="1">
    <location>
        <begin position="369"/>
        <end position="388"/>
    </location>
</feature>
<dbReference type="AlphaFoldDB" id="A0A644T235"/>
<reference evidence="2" key="1">
    <citation type="submission" date="2019-08" db="EMBL/GenBank/DDBJ databases">
        <authorList>
            <person name="Kucharzyk K."/>
            <person name="Murdoch R.W."/>
            <person name="Higgins S."/>
            <person name="Loffler F."/>
        </authorList>
    </citation>
    <scope>NUCLEOTIDE SEQUENCE</scope>
</reference>
<feature type="region of interest" description="Disordered" evidence="1">
    <location>
        <begin position="248"/>
        <end position="273"/>
    </location>
</feature>
<name>A0A644T235_9ZZZZ</name>
<accession>A0A644T235</accession>
<proteinExistence type="predicted"/>
<feature type="region of interest" description="Disordered" evidence="1">
    <location>
        <begin position="212"/>
        <end position="231"/>
    </location>
</feature>
<protein>
    <submittedName>
        <fullName evidence="2">Uncharacterized protein</fullName>
    </submittedName>
</protein>
<dbReference type="EMBL" id="VSSQ01000013">
    <property type="protein sequence ID" value="MPL60894.1"/>
    <property type="molecule type" value="Genomic_DNA"/>
</dbReference>
<sequence length="629" mass="68342">MIDHHRPAGGLQRAPRRTDQDAADIKDIVRQRRSGGEGQAINGIPRHPCDDQADRDQHHHRQLDHRFRSARTVHLAAQPREQRARDRADDAEDADLGHRPAQHPRGIDPAEPVKRIQRVAIEHRAEQMRGQAFAGAQRPDQSPQIGHRAGQAEAARRAPCLAHPGEEGDHEDHVPDRGQRPHRAGALAQGGVQAEGRAEADQRLAGLAALAEKQKHDDERDDPADIAEGKARPRDLAHVLVPGEVGHQRIGEDRGEFHPDQADPEPEHRHHQVGLIGRQIPQHPRADHIEARKQPDPDHTPAGAIGDRAEDWRKKRDNHARGGLPPAPIGLRRRRRRIMAEPARHEMRAGDLGEIGAKDEGQQQGIVGLAGPVEEPPAPDPLARGDHARPPALRAHVARGAIKPQIAPRRKPPRQAGSERGWPGAFVIGSDPVLHPGRQLGALRRLPHRRDHRVGRHDPGLRGDGGADQHMVAALAVAIHPLLHIDEALVPADAAGAHLEALQHGDALAVAGGVAGDDDAPAVRQQRPVQPRAAGKLDPAKVEQGQDPAVVQVLPRVDVPGPGDMRADHRIENAKRRAPPDQQGLAHANDWIHLRLPFPIGAAARRSGQRLRGGRCALAVASGPALPYL</sequence>